<evidence type="ECO:0000313" key="1">
    <source>
        <dbReference type="EMBL" id="BAG17328.1"/>
    </source>
</evidence>
<evidence type="ECO:0000313" key="2">
    <source>
        <dbReference type="Proteomes" id="UP000001685"/>
    </source>
</evidence>
<dbReference type="KEGG" id="sgr:SGR_499"/>
<dbReference type="Proteomes" id="UP000001685">
    <property type="component" value="Chromosome"/>
</dbReference>
<accession>B1VQM7</accession>
<dbReference type="eggNOG" id="ENOG5031GF4">
    <property type="taxonomic scope" value="Bacteria"/>
</dbReference>
<organism evidence="1 2">
    <name type="scientific">Streptomyces griseus subsp. griseus (strain JCM 4626 / CBS 651.72 / NBRC 13350 / KCC S-0626 / ISP 5235)</name>
    <dbReference type="NCBI Taxonomy" id="455632"/>
    <lineage>
        <taxon>Bacteria</taxon>
        <taxon>Bacillati</taxon>
        <taxon>Actinomycetota</taxon>
        <taxon>Actinomycetes</taxon>
        <taxon>Kitasatosporales</taxon>
        <taxon>Streptomycetaceae</taxon>
        <taxon>Streptomyces</taxon>
    </lineage>
</organism>
<protein>
    <submittedName>
        <fullName evidence="1">Uncharacterized protein</fullName>
    </submittedName>
</protein>
<dbReference type="AlphaFoldDB" id="B1VQM7"/>
<proteinExistence type="predicted"/>
<reference evidence="2" key="1">
    <citation type="journal article" date="2008" name="J. Bacteriol.">
        <title>Genome sequence of the streptomycin-producing microorganism Streptomyces griseus IFO 13350.</title>
        <authorList>
            <person name="Ohnishi Y."/>
            <person name="Ishikawa J."/>
            <person name="Hara H."/>
            <person name="Suzuki H."/>
            <person name="Ikenoya M."/>
            <person name="Ikeda H."/>
            <person name="Yamashita A."/>
            <person name="Hattori M."/>
            <person name="Horinouchi S."/>
        </authorList>
    </citation>
    <scope>NUCLEOTIDE SEQUENCE [LARGE SCALE GENOMIC DNA]</scope>
    <source>
        <strain evidence="2">JCM 4626 / NBRC 13350</strain>
    </source>
</reference>
<dbReference type="HOGENOM" id="CLU_1562005_0_0_11"/>
<gene>
    <name evidence="1" type="ordered locus">SGR_499</name>
</gene>
<dbReference type="EMBL" id="AP009493">
    <property type="protein sequence ID" value="BAG17328.1"/>
    <property type="molecule type" value="Genomic_DNA"/>
</dbReference>
<sequence>MDCACGAIRSAPVGVCPWGAPAPGETTDKGVRRAMTDRDRRSVLRLSSAAAITAGLVAGEGGIAHAARRAARRIVLTGRRTGANIPDVLTAGVPYFVRYELSDARGDSVGTENAHCLPVAVGLDGSFVVATLVLSLDDGLITAATGFERPLPAVTEPPVEARPWSHLFAITGGTGAYTGASGSITIDHPARDEDVLTIDLAEASP</sequence>
<name>B1VQM7_STRGG</name>